<sequence>MVNDIEINLRIRYNNFYKEEAGFLIAAIELERAYKAVK</sequence>
<keyword evidence="2" id="KW-1185">Reference proteome</keyword>
<proteinExistence type="predicted"/>
<organism evidence="1 2">
    <name type="scientific">Borreliella valaisiana VS116</name>
    <dbReference type="NCBI Taxonomy" id="445987"/>
    <lineage>
        <taxon>Bacteria</taxon>
        <taxon>Pseudomonadati</taxon>
        <taxon>Spirochaetota</taxon>
        <taxon>Spirochaetia</taxon>
        <taxon>Spirochaetales</taxon>
        <taxon>Borreliaceae</taxon>
        <taxon>Borreliella</taxon>
    </lineage>
</organism>
<dbReference type="EMBL" id="CP001436">
    <property type="protein sequence ID" value="ACN52817.1"/>
    <property type="molecule type" value="Genomic_DNA"/>
</dbReference>
<dbReference type="InterPro" id="IPR054523">
    <property type="entry name" value="CRASP-2-like"/>
</dbReference>
<reference evidence="1 2" key="1">
    <citation type="journal article" date="2012" name="J. Bacteriol.">
        <title>Whole-Genome Sequences of Borrelia bissettii, Borrelia valaisiana, and Borrelia spielmanii.</title>
        <authorList>
            <person name="Schutzer S.E."/>
            <person name="Fraser-Liggett C.M."/>
            <person name="Qiu W.G."/>
            <person name="Kraiczy P."/>
            <person name="Mongodin E.F."/>
            <person name="Dunn J.J."/>
            <person name="Luft B.J."/>
            <person name="Casjens S.R."/>
        </authorList>
    </citation>
    <scope>NUCLEOTIDE SEQUENCE [LARGE SCALE GENOMIC DNA]</scope>
    <source>
        <strain evidence="1 2">VS116</strain>
        <plasmid evidence="1">VS116_lp36</plasmid>
    </source>
</reference>
<gene>
    <name evidence="1" type="ORF">BVAVS116_K0038</name>
</gene>
<dbReference type="Proteomes" id="UP000006163">
    <property type="component" value="Plasmid VS116_lp36"/>
</dbReference>
<evidence type="ECO:0000313" key="2">
    <source>
        <dbReference type="Proteomes" id="UP000006163"/>
    </source>
</evidence>
<accession>C0R8N1</accession>
<dbReference type="AlphaFoldDB" id="C0R8N1"/>
<dbReference type="Pfam" id="PF22487">
    <property type="entry name" value="CRASP-2"/>
    <property type="match status" value="1"/>
</dbReference>
<geneLocation type="plasmid" evidence="1 2">
    <name>VS116_lp36</name>
</geneLocation>
<dbReference type="Gene3D" id="1.20.120.1640">
    <property type="match status" value="1"/>
</dbReference>
<evidence type="ECO:0000313" key="1">
    <source>
        <dbReference type="EMBL" id="ACN52817.1"/>
    </source>
</evidence>
<protein>
    <submittedName>
        <fullName evidence="1">Crasp-2</fullName>
    </submittedName>
</protein>
<name>C0R8N1_BORVA</name>
<keyword evidence="1" id="KW-0614">Plasmid</keyword>
<dbReference type="HOGENOM" id="CLU_3325291_0_0_12"/>